<accession>A0A940S3N8</accession>
<dbReference type="Pfam" id="PF05721">
    <property type="entry name" value="PhyH"/>
    <property type="match status" value="1"/>
</dbReference>
<sequence>MAPLHLAAVATSARSFAGNPVLGSDRLNRWGLHARRVAVAQAMASARRARLAGAVDKADRETFERDGIVVKRDFLPPETFARLRAEIEALRAPAREILQGDAVSRLTPLSPATLKALPETRTLVDSPAWSGLLNYAASTRAGAVLFIQTIHSHAATGGDDPQTELHSDTFYPSMKAWLYLHDVPAEDGPFVYVPGSHRATPRRLWWERASSLAWREGNGHHRRGSLRISEDMLRRLGYGPPVTYAVPANTLVVADTYGFHARGPSSRPSTRVALWAQQRRNPFLPWTGLSPTSLRAVRDRQAVAAWGLADGLARLGLARQPWHDAGAISPMDPPVLRR</sequence>
<dbReference type="RefSeq" id="WP_209369658.1">
    <property type="nucleotide sequence ID" value="NZ_JAGIZA010000001.1"/>
</dbReference>
<dbReference type="GO" id="GO:0016706">
    <property type="term" value="F:2-oxoglutarate-dependent dioxygenase activity"/>
    <property type="evidence" value="ECO:0007669"/>
    <property type="project" value="UniProtKB-ARBA"/>
</dbReference>
<dbReference type="PANTHER" id="PTHR20883:SF46">
    <property type="entry name" value="PHYTANOYL-COA HYDROXYLASE"/>
    <property type="match status" value="1"/>
</dbReference>
<keyword evidence="2" id="KW-1185">Reference proteome</keyword>
<comment type="caution">
    <text evidence="1">The sequence shown here is derived from an EMBL/GenBank/DDBJ whole genome shotgun (WGS) entry which is preliminary data.</text>
</comment>
<dbReference type="GO" id="GO:0005506">
    <property type="term" value="F:iron ion binding"/>
    <property type="evidence" value="ECO:0007669"/>
    <property type="project" value="UniProtKB-ARBA"/>
</dbReference>
<dbReference type="Gene3D" id="2.60.120.620">
    <property type="entry name" value="q2cbj1_9rhob like domain"/>
    <property type="match status" value="1"/>
</dbReference>
<evidence type="ECO:0000313" key="2">
    <source>
        <dbReference type="Proteomes" id="UP000677537"/>
    </source>
</evidence>
<dbReference type="EMBL" id="JAGIZA010000001">
    <property type="protein sequence ID" value="MBP0491170.1"/>
    <property type="molecule type" value="Genomic_DNA"/>
</dbReference>
<dbReference type="AlphaFoldDB" id="A0A940S3N8"/>
<proteinExistence type="predicted"/>
<organism evidence="1 2">
    <name type="scientific">Roseomonas indoligenes</name>
    <dbReference type="NCBI Taxonomy" id="2820811"/>
    <lineage>
        <taxon>Bacteria</taxon>
        <taxon>Pseudomonadati</taxon>
        <taxon>Pseudomonadota</taxon>
        <taxon>Alphaproteobacteria</taxon>
        <taxon>Acetobacterales</taxon>
        <taxon>Roseomonadaceae</taxon>
        <taxon>Roseomonas</taxon>
    </lineage>
</organism>
<evidence type="ECO:0000313" key="1">
    <source>
        <dbReference type="EMBL" id="MBP0491170.1"/>
    </source>
</evidence>
<dbReference type="InterPro" id="IPR008775">
    <property type="entry name" value="Phytyl_CoA_dOase-like"/>
</dbReference>
<dbReference type="PANTHER" id="PTHR20883">
    <property type="entry name" value="PHYTANOYL-COA DIOXYGENASE DOMAIN CONTAINING 1"/>
    <property type="match status" value="1"/>
</dbReference>
<name>A0A940S3N8_9PROT</name>
<dbReference type="SUPFAM" id="SSF51197">
    <property type="entry name" value="Clavaminate synthase-like"/>
    <property type="match status" value="1"/>
</dbReference>
<gene>
    <name evidence="1" type="ORF">J5Y10_00095</name>
</gene>
<keyword evidence="1" id="KW-0560">Oxidoreductase</keyword>
<reference evidence="1" key="1">
    <citation type="submission" date="2021-03" db="EMBL/GenBank/DDBJ databases">
        <authorList>
            <person name="So Y."/>
        </authorList>
    </citation>
    <scope>NUCLEOTIDE SEQUENCE</scope>
    <source>
        <strain evidence="1">SG15</strain>
    </source>
</reference>
<protein>
    <submittedName>
        <fullName evidence="1">Phytanoyl-CoA dioxygenase family protein</fullName>
    </submittedName>
</protein>
<keyword evidence="1" id="KW-0223">Dioxygenase</keyword>
<dbReference type="Proteomes" id="UP000677537">
    <property type="component" value="Unassembled WGS sequence"/>
</dbReference>